<sequence length="114" mass="12431">MMRISVNGSLNLIATAAKLCIEATTTASHIFQAASDQAASVKRDCQEWAAAINSLTTQGQKLGRAVGKLNGALIDLTPTLTLLDRQLAHWQRTNEVPIDKINDLLSQFNQQEKN</sequence>
<dbReference type="AlphaFoldDB" id="A0A9D1QQQ1"/>
<reference evidence="1" key="1">
    <citation type="journal article" date="2021" name="PeerJ">
        <title>Extensive microbial diversity within the chicken gut microbiome revealed by metagenomics and culture.</title>
        <authorList>
            <person name="Gilroy R."/>
            <person name="Ravi A."/>
            <person name="Getino M."/>
            <person name="Pursley I."/>
            <person name="Horton D.L."/>
            <person name="Alikhan N.F."/>
            <person name="Baker D."/>
            <person name="Gharbi K."/>
            <person name="Hall N."/>
            <person name="Watson M."/>
            <person name="Adriaenssens E.M."/>
            <person name="Foster-Nyarko E."/>
            <person name="Jarju S."/>
            <person name="Secka A."/>
            <person name="Antonio M."/>
            <person name="Oren A."/>
            <person name="Chaudhuri R.R."/>
            <person name="La Ragione R."/>
            <person name="Hildebrand F."/>
            <person name="Pallen M.J."/>
        </authorList>
    </citation>
    <scope>NUCLEOTIDE SEQUENCE</scope>
    <source>
        <strain evidence="1">ChiHejej3B27-2180</strain>
    </source>
</reference>
<gene>
    <name evidence="1" type="ORF">H9876_05670</name>
</gene>
<dbReference type="EMBL" id="DXGK01000121">
    <property type="protein sequence ID" value="HIW70834.1"/>
    <property type="molecule type" value="Genomic_DNA"/>
</dbReference>
<evidence type="ECO:0000313" key="2">
    <source>
        <dbReference type="Proteomes" id="UP000886878"/>
    </source>
</evidence>
<proteinExistence type="predicted"/>
<organism evidence="1 2">
    <name type="scientific">Candidatus Limosilactobacillus merdipullorum</name>
    <dbReference type="NCBI Taxonomy" id="2838653"/>
    <lineage>
        <taxon>Bacteria</taxon>
        <taxon>Bacillati</taxon>
        <taxon>Bacillota</taxon>
        <taxon>Bacilli</taxon>
        <taxon>Lactobacillales</taxon>
        <taxon>Lactobacillaceae</taxon>
        <taxon>Limosilactobacillus</taxon>
    </lineage>
</organism>
<comment type="caution">
    <text evidence="1">The sequence shown here is derived from an EMBL/GenBank/DDBJ whole genome shotgun (WGS) entry which is preliminary data.</text>
</comment>
<name>A0A9D1QQQ1_9LACO</name>
<dbReference type="Proteomes" id="UP000886878">
    <property type="component" value="Unassembled WGS sequence"/>
</dbReference>
<accession>A0A9D1QQQ1</accession>
<evidence type="ECO:0000313" key="1">
    <source>
        <dbReference type="EMBL" id="HIW70834.1"/>
    </source>
</evidence>
<protein>
    <submittedName>
        <fullName evidence="1">Uncharacterized protein</fullName>
    </submittedName>
</protein>
<reference evidence="1" key="2">
    <citation type="submission" date="2021-04" db="EMBL/GenBank/DDBJ databases">
        <authorList>
            <person name="Gilroy R."/>
        </authorList>
    </citation>
    <scope>NUCLEOTIDE SEQUENCE</scope>
    <source>
        <strain evidence="1">ChiHejej3B27-2180</strain>
    </source>
</reference>